<evidence type="ECO:0000313" key="8">
    <source>
        <dbReference type="EMBL" id="CAL1538054.1"/>
    </source>
</evidence>
<keyword evidence="5" id="KW-0732">Signal</keyword>
<organism evidence="8 9">
    <name type="scientific">Lymnaea stagnalis</name>
    <name type="common">Great pond snail</name>
    <name type="synonym">Helix stagnalis</name>
    <dbReference type="NCBI Taxonomy" id="6523"/>
    <lineage>
        <taxon>Eukaryota</taxon>
        <taxon>Metazoa</taxon>
        <taxon>Spiralia</taxon>
        <taxon>Lophotrochozoa</taxon>
        <taxon>Mollusca</taxon>
        <taxon>Gastropoda</taxon>
        <taxon>Heterobranchia</taxon>
        <taxon>Euthyneura</taxon>
        <taxon>Panpulmonata</taxon>
        <taxon>Hygrophila</taxon>
        <taxon>Lymnaeoidea</taxon>
        <taxon>Lymnaeidae</taxon>
        <taxon>Lymnaea</taxon>
    </lineage>
</organism>
<dbReference type="GO" id="GO:0016020">
    <property type="term" value="C:membrane"/>
    <property type="evidence" value="ECO:0007669"/>
    <property type="project" value="InterPro"/>
</dbReference>
<dbReference type="InterPro" id="IPR001190">
    <property type="entry name" value="SRCR"/>
</dbReference>
<dbReference type="PANTHER" id="PTHR48071">
    <property type="entry name" value="SRCR DOMAIN-CONTAINING PROTEIN"/>
    <property type="match status" value="1"/>
</dbReference>
<dbReference type="PROSITE" id="PS51034">
    <property type="entry name" value="ZP_2"/>
    <property type="match status" value="1"/>
</dbReference>
<dbReference type="PANTHER" id="PTHR48071:SF18">
    <property type="entry name" value="DELETED IN MALIGNANT BRAIN TUMORS 1 PROTEIN-RELATED"/>
    <property type="match status" value="1"/>
</dbReference>
<accession>A0AAV2HV13</accession>
<sequence length="753" mass="81643">MLSLYLTVAIGSLLIIQQTKAQAQAPQYVNITVAALKISNPQVPGGADGLVEIQVDGGGQVWGTICGRNRTAQEVNIICTMLGYTSGNQMPRGGYGVGTKNFLMEKMSCPAGATSLDNCTHYLAKSCGPQDDELYVQCVGTGGNTSVTYFTPSPVPGSQSGSNQAAAVVTVNQTYTHICQNPTNPINVRIFGSPANDTYGMGYVQVFLNGNWVFVCQEDWNEAAAIVFCREICFSQLASAANFVPRPGIVRNYIANPVNPLVQMSNVRCTGSESSILNCSYSSTSGLCVSVSQPTLAGVQCLPQNETKAVPYPDISCSDGFLTAIFPQSRFPSMSLSNVDFLPVPPTTCSQKTFNGTSLRASVSLDSGCGTTLKDNSTHITYEYVIRYAWLNSQTAAFQYINQRYQLVCSIPKSNTVTNRYQPFTLSPLTSLYEQYNLSLRLELYTSDSFTNLLPNTGSVYLIEVGSWVNAAIVMDNPDPRLKLINVNVDALPVVPAVGAITVERLITDKCPTQSSLTMYDINNHKQGFRFQAIIFPGYSMVYLRATATICLTSDTSLACARICGLASGRRKRDVGETSIDKLVQSKTMVMVDTNNEEYQRLKASMAGDDSESSSLTEKPATMVNTVKATDKPNTQKSSEQQAADNPTTQKSSDQQATDNPTTQKSSDQQATDNPTTQKSSDQQATDNPTTQKSSDQQANPETELSNSPIASRLQLGNLEIQNFISENSAGFVRMGYFVYLFAALGMILVFIY</sequence>
<dbReference type="InterPro" id="IPR036772">
    <property type="entry name" value="SRCR-like_dom_sf"/>
</dbReference>
<dbReference type="Gene3D" id="3.10.250.10">
    <property type="entry name" value="SRCR-like domain"/>
    <property type="match status" value="2"/>
</dbReference>
<keyword evidence="4" id="KW-0472">Membrane</keyword>
<dbReference type="Pfam" id="PF00530">
    <property type="entry name" value="SRCR"/>
    <property type="match status" value="2"/>
</dbReference>
<evidence type="ECO:0000256" key="3">
    <source>
        <dbReference type="SAM" id="MobiDB-lite"/>
    </source>
</evidence>
<dbReference type="SMART" id="SM00202">
    <property type="entry name" value="SR"/>
    <property type="match status" value="2"/>
</dbReference>
<dbReference type="SMART" id="SM00241">
    <property type="entry name" value="ZP"/>
    <property type="match status" value="1"/>
</dbReference>
<gene>
    <name evidence="8" type="ORF">GSLYS_00011875001</name>
</gene>
<evidence type="ECO:0000256" key="5">
    <source>
        <dbReference type="SAM" id="SignalP"/>
    </source>
</evidence>
<evidence type="ECO:0000313" key="9">
    <source>
        <dbReference type="Proteomes" id="UP001497497"/>
    </source>
</evidence>
<feature type="region of interest" description="Disordered" evidence="3">
    <location>
        <begin position="604"/>
        <end position="707"/>
    </location>
</feature>
<dbReference type="Gene3D" id="2.60.40.4100">
    <property type="entry name" value="Zona pellucida, ZP-C domain"/>
    <property type="match status" value="1"/>
</dbReference>
<feature type="chain" id="PRO_5043752098" evidence="5">
    <location>
        <begin position="22"/>
        <end position="753"/>
    </location>
</feature>
<feature type="compositionally biased region" description="Polar residues" evidence="3">
    <location>
        <begin position="613"/>
        <end position="707"/>
    </location>
</feature>
<keyword evidence="4" id="KW-1133">Transmembrane helix</keyword>
<reference evidence="8 9" key="1">
    <citation type="submission" date="2024-04" db="EMBL/GenBank/DDBJ databases">
        <authorList>
            <consortium name="Genoscope - CEA"/>
            <person name="William W."/>
        </authorList>
    </citation>
    <scope>NUCLEOTIDE SEQUENCE [LARGE SCALE GENOMIC DNA]</scope>
</reference>
<dbReference type="PROSITE" id="PS50287">
    <property type="entry name" value="SRCR_2"/>
    <property type="match status" value="2"/>
</dbReference>
<dbReference type="InterPro" id="IPR001507">
    <property type="entry name" value="ZP_dom"/>
</dbReference>
<comment type="caution">
    <text evidence="8">The sequence shown here is derived from an EMBL/GenBank/DDBJ whole genome shotgun (WGS) entry which is preliminary data.</text>
</comment>
<protein>
    <submittedName>
        <fullName evidence="8">Uncharacterized protein</fullName>
    </submittedName>
</protein>
<keyword evidence="9" id="KW-1185">Reference proteome</keyword>
<feature type="disulfide bond" evidence="2">
    <location>
        <begin position="269"/>
        <end position="279"/>
    </location>
</feature>
<dbReference type="Proteomes" id="UP001497497">
    <property type="component" value="Unassembled WGS sequence"/>
</dbReference>
<dbReference type="AlphaFoldDB" id="A0AAV2HV13"/>
<comment type="caution">
    <text evidence="2">Lacks conserved residue(s) required for the propagation of feature annotation.</text>
</comment>
<keyword evidence="1 2" id="KW-1015">Disulfide bond</keyword>
<feature type="domain" description="SRCR" evidence="6">
    <location>
        <begin position="188"/>
        <end position="302"/>
    </location>
</feature>
<feature type="transmembrane region" description="Helical" evidence="4">
    <location>
        <begin position="732"/>
        <end position="752"/>
    </location>
</feature>
<name>A0AAV2HV13_LYMST</name>
<evidence type="ECO:0000259" key="6">
    <source>
        <dbReference type="PROSITE" id="PS50287"/>
    </source>
</evidence>
<feature type="signal peptide" evidence="5">
    <location>
        <begin position="1"/>
        <end position="21"/>
    </location>
</feature>
<proteinExistence type="predicted"/>
<dbReference type="Gene3D" id="2.60.40.3210">
    <property type="entry name" value="Zona pellucida, ZP-N domain"/>
    <property type="match status" value="1"/>
</dbReference>
<evidence type="ECO:0000256" key="4">
    <source>
        <dbReference type="SAM" id="Phobius"/>
    </source>
</evidence>
<evidence type="ECO:0000256" key="1">
    <source>
        <dbReference type="ARBA" id="ARBA00023157"/>
    </source>
</evidence>
<evidence type="ECO:0000256" key="2">
    <source>
        <dbReference type="PROSITE-ProRule" id="PRU00196"/>
    </source>
</evidence>
<evidence type="ECO:0000259" key="7">
    <source>
        <dbReference type="PROSITE" id="PS51034"/>
    </source>
</evidence>
<dbReference type="InterPro" id="IPR042235">
    <property type="entry name" value="ZP-C_dom"/>
</dbReference>
<dbReference type="SUPFAM" id="SSF56487">
    <property type="entry name" value="SRCR-like"/>
    <property type="match status" value="2"/>
</dbReference>
<feature type="domain" description="SRCR" evidence="6">
    <location>
        <begin position="36"/>
        <end position="139"/>
    </location>
</feature>
<keyword evidence="4" id="KW-0812">Transmembrane</keyword>
<feature type="disulfide bond" evidence="2">
    <location>
        <begin position="109"/>
        <end position="119"/>
    </location>
</feature>
<dbReference type="EMBL" id="CAXITT010000282">
    <property type="protein sequence ID" value="CAL1538054.1"/>
    <property type="molecule type" value="Genomic_DNA"/>
</dbReference>
<feature type="domain" description="ZP" evidence="7">
    <location>
        <begin position="316"/>
        <end position="567"/>
    </location>
</feature>